<dbReference type="InterPro" id="IPR029057">
    <property type="entry name" value="PRTase-like"/>
</dbReference>
<dbReference type="CDD" id="cd06223">
    <property type="entry name" value="PRTases_typeI"/>
    <property type="match status" value="1"/>
</dbReference>
<dbReference type="EMBL" id="MN738915">
    <property type="protein sequence ID" value="QHT31040.1"/>
    <property type="molecule type" value="Genomic_DNA"/>
</dbReference>
<accession>A0A6C0ERX8</accession>
<dbReference type="Gene3D" id="3.40.50.2020">
    <property type="match status" value="1"/>
</dbReference>
<reference evidence="1" key="1">
    <citation type="journal article" date="2020" name="Nature">
        <title>Giant virus diversity and host interactions through global metagenomics.</title>
        <authorList>
            <person name="Schulz F."/>
            <person name="Roux S."/>
            <person name="Paez-Espino D."/>
            <person name="Jungbluth S."/>
            <person name="Walsh D.A."/>
            <person name="Denef V.J."/>
            <person name="McMahon K.D."/>
            <person name="Konstantinidis K.T."/>
            <person name="Eloe-Fadrosh E.A."/>
            <person name="Kyrpides N.C."/>
            <person name="Woyke T."/>
        </authorList>
    </citation>
    <scope>NUCLEOTIDE SEQUENCE</scope>
    <source>
        <strain evidence="1">GVMAG-M-3300009155-2</strain>
    </source>
</reference>
<dbReference type="AlphaFoldDB" id="A0A6C0ERX8"/>
<dbReference type="SUPFAM" id="SSF53271">
    <property type="entry name" value="PRTase-like"/>
    <property type="match status" value="1"/>
</dbReference>
<sequence>MKMYGEYYICQQINADLKGKNIILLDELVSSGRIMNETINYLVNKKRVNYIYPDCLSLSKKSLQ</sequence>
<name>A0A6C0ERX8_9ZZZZ</name>
<evidence type="ECO:0008006" key="2">
    <source>
        <dbReference type="Google" id="ProtNLM"/>
    </source>
</evidence>
<proteinExistence type="predicted"/>
<dbReference type="InterPro" id="IPR000836">
    <property type="entry name" value="PRTase_dom"/>
</dbReference>
<evidence type="ECO:0000313" key="1">
    <source>
        <dbReference type="EMBL" id="QHT31040.1"/>
    </source>
</evidence>
<organism evidence="1">
    <name type="scientific">viral metagenome</name>
    <dbReference type="NCBI Taxonomy" id="1070528"/>
    <lineage>
        <taxon>unclassified sequences</taxon>
        <taxon>metagenomes</taxon>
        <taxon>organismal metagenomes</taxon>
    </lineage>
</organism>
<protein>
    <recommendedName>
        <fullName evidence="2">Phosphoribosyltransferase domain-containing protein</fullName>
    </recommendedName>
</protein>